<dbReference type="Pfam" id="PF04773">
    <property type="entry name" value="FecR"/>
    <property type="match status" value="1"/>
</dbReference>
<dbReference type="InterPro" id="IPR032508">
    <property type="entry name" value="FecR_C"/>
</dbReference>
<dbReference type="AlphaFoldDB" id="A0A412TKS0"/>
<dbReference type="EMBL" id="QRYC01000032">
    <property type="protein sequence ID" value="RGU54369.1"/>
    <property type="molecule type" value="Genomic_DNA"/>
</dbReference>
<sequence>MLNKDNIDQLLLKHLLQENAVEEEQLLKEWLGHDPEHQRYFERFRRHHIHLQAAIQSGRIQGQYIEFASRLKRRHIRRLFIRVAAIALILLGGGLSFYLIHTPSLIPTLAEVPIHPGSSKAILHLSSGTAIPVNTTSQELKEKDGTLIRISNEGVLNYAESANISTANLINRLEIPRGGEFKIKLADGTEVWLNAETELRYPTVFSSLERRVKLQGEGYFKVAKNEKQPFIVEVGDIEVKVYGTQFNISTQNKDNIETVLVSGSVSIRHHDQETHLNPSQKAAYTSSGKLTIEEVDVLPYITWKDGNFMFQNESLESIMNKLARWYDLDVFYLNEQTKNIHLSGMMTRYKEVSELFHYFEKISTARFIIKGRTVTVK</sequence>
<evidence type="ECO:0000313" key="4">
    <source>
        <dbReference type="Proteomes" id="UP000284243"/>
    </source>
</evidence>
<dbReference type="InterPro" id="IPR006860">
    <property type="entry name" value="FecR"/>
</dbReference>
<dbReference type="Gene3D" id="2.60.120.1440">
    <property type="match status" value="1"/>
</dbReference>
<dbReference type="GO" id="GO:0016989">
    <property type="term" value="F:sigma factor antagonist activity"/>
    <property type="evidence" value="ECO:0007669"/>
    <property type="project" value="TreeGrafter"/>
</dbReference>
<feature type="domain" description="FecR protein" evidence="1">
    <location>
        <begin position="173"/>
        <end position="265"/>
    </location>
</feature>
<dbReference type="Pfam" id="PF16344">
    <property type="entry name" value="FecR_C"/>
    <property type="match status" value="1"/>
</dbReference>
<dbReference type="PANTHER" id="PTHR30273">
    <property type="entry name" value="PERIPLASMIC SIGNAL SENSOR AND SIGMA FACTOR ACTIVATOR FECR-RELATED"/>
    <property type="match status" value="1"/>
</dbReference>
<proteinExistence type="predicted"/>
<dbReference type="Proteomes" id="UP000284243">
    <property type="component" value="Unassembled WGS sequence"/>
</dbReference>
<dbReference type="RefSeq" id="WP_046402749.1">
    <property type="nucleotide sequence ID" value="NZ_JADMSC010000014.1"/>
</dbReference>
<name>A0A412TKS0_9BACT</name>
<dbReference type="PIRSF" id="PIRSF018266">
    <property type="entry name" value="FecR"/>
    <property type="match status" value="1"/>
</dbReference>
<reference evidence="3 4" key="1">
    <citation type="submission" date="2018-08" db="EMBL/GenBank/DDBJ databases">
        <title>A genome reference for cultivated species of the human gut microbiota.</title>
        <authorList>
            <person name="Zou Y."/>
            <person name="Xue W."/>
            <person name="Luo G."/>
        </authorList>
    </citation>
    <scope>NUCLEOTIDE SEQUENCE [LARGE SCALE GENOMIC DNA]</scope>
    <source>
        <strain evidence="3 4">AF16-14</strain>
    </source>
</reference>
<protein>
    <submittedName>
        <fullName evidence="3">FecR family protein</fullName>
    </submittedName>
</protein>
<gene>
    <name evidence="3" type="ORF">DWW57_16430</name>
</gene>
<evidence type="ECO:0000313" key="3">
    <source>
        <dbReference type="EMBL" id="RGU54369.1"/>
    </source>
</evidence>
<dbReference type="InterPro" id="IPR012373">
    <property type="entry name" value="Ferrdict_sens_TM"/>
</dbReference>
<evidence type="ECO:0000259" key="1">
    <source>
        <dbReference type="Pfam" id="PF04773"/>
    </source>
</evidence>
<evidence type="ECO:0000259" key="2">
    <source>
        <dbReference type="Pfam" id="PF16344"/>
    </source>
</evidence>
<organism evidence="3 4">
    <name type="scientific">Odoribacter splanchnicus</name>
    <dbReference type="NCBI Taxonomy" id="28118"/>
    <lineage>
        <taxon>Bacteria</taxon>
        <taxon>Pseudomonadati</taxon>
        <taxon>Bacteroidota</taxon>
        <taxon>Bacteroidia</taxon>
        <taxon>Bacteroidales</taxon>
        <taxon>Odoribacteraceae</taxon>
        <taxon>Odoribacter</taxon>
    </lineage>
</organism>
<feature type="domain" description="Protein FecR C-terminal" evidence="2">
    <location>
        <begin position="308"/>
        <end position="376"/>
    </location>
</feature>
<dbReference type="PANTHER" id="PTHR30273:SF2">
    <property type="entry name" value="PROTEIN FECR"/>
    <property type="match status" value="1"/>
</dbReference>
<comment type="caution">
    <text evidence="3">The sequence shown here is derived from an EMBL/GenBank/DDBJ whole genome shotgun (WGS) entry which is preliminary data.</text>
</comment>
<accession>A0A412TKS0</accession>
<dbReference type="Gene3D" id="3.55.50.30">
    <property type="match status" value="1"/>
</dbReference>